<dbReference type="PROSITE" id="PS51257">
    <property type="entry name" value="PROKAR_LIPOPROTEIN"/>
    <property type="match status" value="1"/>
</dbReference>
<name>A0ABV0D5X0_9GAMM</name>
<dbReference type="RefSeq" id="WP_347163207.1">
    <property type="nucleotide sequence ID" value="NZ_JBDLOB010000004.1"/>
</dbReference>
<evidence type="ECO:0000313" key="2">
    <source>
        <dbReference type="EMBL" id="MEN8626091.1"/>
    </source>
</evidence>
<protein>
    <submittedName>
        <fullName evidence="2">Uncharacterized protein</fullName>
    </submittedName>
</protein>
<keyword evidence="1" id="KW-0732">Signal</keyword>
<gene>
    <name evidence="2" type="ORF">ABFV72_08710</name>
</gene>
<evidence type="ECO:0000256" key="1">
    <source>
        <dbReference type="SAM" id="SignalP"/>
    </source>
</evidence>
<dbReference type="Proteomes" id="UP001414441">
    <property type="component" value="Unassembled WGS sequence"/>
</dbReference>
<comment type="caution">
    <text evidence="2">The sequence shown here is derived from an EMBL/GenBank/DDBJ whole genome shotgun (WGS) entry which is preliminary data.</text>
</comment>
<proteinExistence type="predicted"/>
<feature type="signal peptide" evidence="1">
    <location>
        <begin position="1"/>
        <end position="30"/>
    </location>
</feature>
<feature type="chain" id="PRO_5045767046" evidence="1">
    <location>
        <begin position="31"/>
        <end position="468"/>
    </location>
</feature>
<organism evidence="2 3">
    <name type="scientific">Psychrobacter proteolyticus</name>
    <dbReference type="NCBI Taxonomy" id="147825"/>
    <lineage>
        <taxon>Bacteria</taxon>
        <taxon>Pseudomonadati</taxon>
        <taxon>Pseudomonadota</taxon>
        <taxon>Gammaproteobacteria</taxon>
        <taxon>Moraxellales</taxon>
        <taxon>Moraxellaceae</taxon>
        <taxon>Psychrobacter</taxon>
    </lineage>
</organism>
<evidence type="ECO:0000313" key="3">
    <source>
        <dbReference type="Proteomes" id="UP001414441"/>
    </source>
</evidence>
<reference evidence="2 3" key="1">
    <citation type="submission" date="2024-05" db="EMBL/GenBank/DDBJ databases">
        <title>Genome sequencing of Marine Estuary Bacteria, Pseudoalteromonas distincta strain FA, Psychrobacter proteolyticus strain EA, and Shewanella baltica strain CA.</title>
        <authorList>
            <person name="Dieffenbach S.A."/>
            <person name="Maclea K.S."/>
        </authorList>
    </citation>
    <scope>NUCLEOTIDE SEQUENCE [LARGE SCALE GENOMIC DNA]</scope>
    <source>
        <strain evidence="2 3">EA</strain>
    </source>
</reference>
<accession>A0ABV0D5X0</accession>
<dbReference type="EMBL" id="JBDLOB010000004">
    <property type="protein sequence ID" value="MEN8626091.1"/>
    <property type="molecule type" value="Genomic_DNA"/>
</dbReference>
<sequence>MNGFTLKKALNPQVLALGLSCSFMTTIAFANTGLLNEDISYLSDNIINTDVRQVNNDSPDTHLMRAESFLKGRHRERNFKKAFENYYLAMKNRADETSMTLDYNEPINKLIRSQNFAMSYEDGKEYRESIKSWFNQACYEHDDMTSCQLLAMMKNSDDFFEKEANNKVAVTEKSGTDPSDGSHLRGLPMTRDFILDSYDDFQSFDSAFAQAGSKGSKKIFSIKPTGDTKPRAVILLNKKVFRKEKGSWFPKLDLTISRKNITLCEGFMTLPLATASTSAESREARKNEVITFLPVLGGNISNTLASPDDCQRTLKSNYDYDSAKEELDFVLTGFNKGRSPYLAVYESDQSPYSSMILSLGELSPEAIKILSKDWSELIIKVYENGDSIDPTVAMATMLSYDPRLQQAQEDSNWTNISIAIRAATCGGAIVAGSVITLGAFANTPMCMNAMEEAAYAMGYTVPSFVNLI</sequence>
<keyword evidence="3" id="KW-1185">Reference proteome</keyword>